<comment type="caution">
    <text evidence="2">The sequence shown here is derived from an EMBL/GenBank/DDBJ whole genome shotgun (WGS) entry which is preliminary data.</text>
</comment>
<organism evidence="2 3">
    <name type="scientific">Shimazuella alba</name>
    <dbReference type="NCBI Taxonomy" id="2690964"/>
    <lineage>
        <taxon>Bacteria</taxon>
        <taxon>Bacillati</taxon>
        <taxon>Bacillota</taxon>
        <taxon>Bacilli</taxon>
        <taxon>Bacillales</taxon>
        <taxon>Thermoactinomycetaceae</taxon>
        <taxon>Shimazuella</taxon>
    </lineage>
</organism>
<evidence type="ECO:0000313" key="2">
    <source>
        <dbReference type="EMBL" id="MXQ55260.1"/>
    </source>
</evidence>
<accession>A0A6I4VZ82</accession>
<dbReference type="InterPro" id="IPR050471">
    <property type="entry name" value="AB_hydrolase"/>
</dbReference>
<keyword evidence="3" id="KW-1185">Reference proteome</keyword>
<reference evidence="2 3" key="1">
    <citation type="submission" date="2019-12" db="EMBL/GenBank/DDBJ databases">
        <title>Whole-genome analyses of novel actinobacteria.</title>
        <authorList>
            <person name="Sahin N."/>
            <person name="Saygin H."/>
        </authorList>
    </citation>
    <scope>NUCLEOTIDE SEQUENCE [LARGE SCALE GENOMIC DNA]</scope>
    <source>
        <strain evidence="2 3">KC615</strain>
    </source>
</reference>
<protein>
    <submittedName>
        <fullName evidence="2">Alpha/beta fold hydrolase</fullName>
    </submittedName>
</protein>
<evidence type="ECO:0000259" key="1">
    <source>
        <dbReference type="Pfam" id="PF00561"/>
    </source>
</evidence>
<dbReference type="EMBL" id="WUUL01000013">
    <property type="protein sequence ID" value="MXQ55260.1"/>
    <property type="molecule type" value="Genomic_DNA"/>
</dbReference>
<dbReference type="Gene3D" id="3.40.50.1820">
    <property type="entry name" value="alpha/beta hydrolase"/>
    <property type="match status" value="1"/>
</dbReference>
<dbReference type="Pfam" id="PF00561">
    <property type="entry name" value="Abhydrolase_1"/>
    <property type="match status" value="1"/>
</dbReference>
<sequence length="274" mass="30549">MKKIEKGTLKIPGCTLYYEKRGSGPLLLLIHGGNGDADSFPIADELADRYTVVTYDRRGHRRSKLLDENEVYQIRTHSKDASLLLDHLTKQPAYVFGCSSGAVIALDLATHHPQQIKTLIAHEPPLPELLSGVERTHAAETLDALHKKFQTDGVAAMADFANKMGITVVHKPHRSVDITEQKLKDIDFFILQEVPALKDFLLDIPKLKTLLNHTSMQIITAAGVESKGFLPYRYTEALAAHLQLKVTEFPGNHVGCVAHPQEFAKKLDFVMQNR</sequence>
<dbReference type="GO" id="GO:0046503">
    <property type="term" value="P:glycerolipid catabolic process"/>
    <property type="evidence" value="ECO:0007669"/>
    <property type="project" value="TreeGrafter"/>
</dbReference>
<dbReference type="Proteomes" id="UP000430692">
    <property type="component" value="Unassembled WGS sequence"/>
</dbReference>
<dbReference type="InterPro" id="IPR000073">
    <property type="entry name" value="AB_hydrolase_1"/>
</dbReference>
<dbReference type="PANTHER" id="PTHR43433:SF5">
    <property type="entry name" value="AB HYDROLASE-1 DOMAIN-CONTAINING PROTEIN"/>
    <property type="match status" value="1"/>
</dbReference>
<evidence type="ECO:0000313" key="3">
    <source>
        <dbReference type="Proteomes" id="UP000430692"/>
    </source>
</evidence>
<keyword evidence="2" id="KW-0378">Hydrolase</keyword>
<dbReference type="GO" id="GO:0004806">
    <property type="term" value="F:triacylglycerol lipase activity"/>
    <property type="evidence" value="ECO:0007669"/>
    <property type="project" value="TreeGrafter"/>
</dbReference>
<dbReference type="InterPro" id="IPR029058">
    <property type="entry name" value="AB_hydrolase_fold"/>
</dbReference>
<proteinExistence type="predicted"/>
<dbReference type="RefSeq" id="WP_160802615.1">
    <property type="nucleotide sequence ID" value="NZ_WUUL01000013.1"/>
</dbReference>
<dbReference type="AlphaFoldDB" id="A0A6I4VZ82"/>
<feature type="domain" description="AB hydrolase-1" evidence="1">
    <location>
        <begin position="25"/>
        <end position="141"/>
    </location>
</feature>
<dbReference type="PANTHER" id="PTHR43433">
    <property type="entry name" value="HYDROLASE, ALPHA/BETA FOLD FAMILY PROTEIN"/>
    <property type="match status" value="1"/>
</dbReference>
<name>A0A6I4VZ82_9BACL</name>
<dbReference type="SUPFAM" id="SSF53474">
    <property type="entry name" value="alpha/beta-Hydrolases"/>
    <property type="match status" value="1"/>
</dbReference>
<gene>
    <name evidence="2" type="ORF">GSM42_16375</name>
</gene>